<accession>A0A8X6UE40</accession>
<keyword evidence="2" id="KW-1185">Reference proteome</keyword>
<sequence>MCKFPDLSDHLGVILREFESMAYSTLIAPYESFAKQLLPWGEENDVIQNESTEIKICCSHQFQLQAEQEGKKIVHSHSYSGILRRHRKFAA</sequence>
<gene>
    <name evidence="1" type="ORF">NPIL_636271</name>
</gene>
<evidence type="ECO:0000313" key="2">
    <source>
        <dbReference type="Proteomes" id="UP000887013"/>
    </source>
</evidence>
<protein>
    <submittedName>
        <fullName evidence="1">Uncharacterized protein</fullName>
    </submittedName>
</protein>
<evidence type="ECO:0000313" key="1">
    <source>
        <dbReference type="EMBL" id="GFU05254.1"/>
    </source>
</evidence>
<comment type="caution">
    <text evidence="1">The sequence shown here is derived from an EMBL/GenBank/DDBJ whole genome shotgun (WGS) entry which is preliminary data.</text>
</comment>
<dbReference type="Proteomes" id="UP000887013">
    <property type="component" value="Unassembled WGS sequence"/>
</dbReference>
<dbReference type="EMBL" id="BMAW01028032">
    <property type="protein sequence ID" value="GFU05254.1"/>
    <property type="molecule type" value="Genomic_DNA"/>
</dbReference>
<proteinExistence type="predicted"/>
<organism evidence="1 2">
    <name type="scientific">Nephila pilipes</name>
    <name type="common">Giant wood spider</name>
    <name type="synonym">Nephila maculata</name>
    <dbReference type="NCBI Taxonomy" id="299642"/>
    <lineage>
        <taxon>Eukaryota</taxon>
        <taxon>Metazoa</taxon>
        <taxon>Ecdysozoa</taxon>
        <taxon>Arthropoda</taxon>
        <taxon>Chelicerata</taxon>
        <taxon>Arachnida</taxon>
        <taxon>Araneae</taxon>
        <taxon>Araneomorphae</taxon>
        <taxon>Entelegynae</taxon>
        <taxon>Araneoidea</taxon>
        <taxon>Nephilidae</taxon>
        <taxon>Nephila</taxon>
    </lineage>
</organism>
<reference evidence="1" key="1">
    <citation type="submission" date="2020-08" db="EMBL/GenBank/DDBJ databases">
        <title>Multicomponent nature underlies the extraordinary mechanical properties of spider dragline silk.</title>
        <authorList>
            <person name="Kono N."/>
            <person name="Nakamura H."/>
            <person name="Mori M."/>
            <person name="Yoshida Y."/>
            <person name="Ohtoshi R."/>
            <person name="Malay A.D."/>
            <person name="Moran D.A.P."/>
            <person name="Tomita M."/>
            <person name="Numata K."/>
            <person name="Arakawa K."/>
        </authorList>
    </citation>
    <scope>NUCLEOTIDE SEQUENCE</scope>
</reference>
<dbReference type="AlphaFoldDB" id="A0A8X6UE40"/>
<name>A0A8X6UE40_NEPPI</name>